<name>A0A9E7D2U4_9FLAO</name>
<evidence type="ECO:0000313" key="3">
    <source>
        <dbReference type="Proteomes" id="UP000831290"/>
    </source>
</evidence>
<dbReference type="GO" id="GO:0016757">
    <property type="term" value="F:glycosyltransferase activity"/>
    <property type="evidence" value="ECO:0007669"/>
    <property type="project" value="InterPro"/>
</dbReference>
<sequence>MKLLYITNQICGAGGLERVLSIKTRYLAEEFGYEVHIMTINQEGLSLFYNFSEKLIYHNFNAEGNTLQYFLQYLSGLRKVVKTVKPDIISVCDDGLKGFFVPVFTGKPCKMIYERHVSKKIEATSDTPTFLSKLTEDIKYKLMHVGAKKYDKFVVLTNGNINEWKLDNILVISNPLSFSPEKTSPLNNKKVLAVGRQCFQKGYDRLLKSWQKVSHAHPDWKLEIYGKINENEDLNALAHDLKINTTISFFAPIKNIQEKYKKASVYVMSSRSEGFGMVLIEAMAHGVPCVSYDCPHGPADIITDGVDGYLVPNGDIHTFADRIVKLIEDEPKRKEMGKNAVKKTQLFAPDIIIPQWDKLFKSLIE</sequence>
<dbReference type="KEGG" id="fbm:MQE35_15225"/>
<dbReference type="CDD" id="cd03820">
    <property type="entry name" value="GT4_AmsD-like"/>
    <property type="match status" value="1"/>
</dbReference>
<feature type="domain" description="Glycosyl transferase family 1" evidence="1">
    <location>
        <begin position="181"/>
        <end position="342"/>
    </location>
</feature>
<dbReference type="AlphaFoldDB" id="A0A9E7D2U4"/>
<protein>
    <submittedName>
        <fullName evidence="2">Glycosyltransferase family 4 protein</fullName>
    </submittedName>
</protein>
<accession>A0A9E7D2U4</accession>
<evidence type="ECO:0000313" key="2">
    <source>
        <dbReference type="EMBL" id="UOB17079.1"/>
    </source>
</evidence>
<dbReference type="RefSeq" id="WP_255842350.1">
    <property type="nucleotide sequence ID" value="NZ_CP094358.1"/>
</dbReference>
<dbReference type="PANTHER" id="PTHR12526:SF630">
    <property type="entry name" value="GLYCOSYLTRANSFERASE"/>
    <property type="match status" value="1"/>
</dbReference>
<dbReference type="PANTHER" id="PTHR12526">
    <property type="entry name" value="GLYCOSYLTRANSFERASE"/>
    <property type="match status" value="1"/>
</dbReference>
<proteinExistence type="predicted"/>
<dbReference type="InterPro" id="IPR001296">
    <property type="entry name" value="Glyco_trans_1"/>
</dbReference>
<dbReference type="Proteomes" id="UP000831290">
    <property type="component" value="Chromosome"/>
</dbReference>
<dbReference type="Pfam" id="PF00534">
    <property type="entry name" value="Glycos_transf_1"/>
    <property type="match status" value="1"/>
</dbReference>
<organism evidence="2 3">
    <name type="scientific">Abyssalbus ytuae</name>
    <dbReference type="NCBI Taxonomy" id="2926907"/>
    <lineage>
        <taxon>Bacteria</taxon>
        <taxon>Pseudomonadati</taxon>
        <taxon>Bacteroidota</taxon>
        <taxon>Flavobacteriia</taxon>
        <taxon>Flavobacteriales</taxon>
        <taxon>Flavobacteriaceae</taxon>
        <taxon>Abyssalbus</taxon>
    </lineage>
</organism>
<keyword evidence="3" id="KW-1185">Reference proteome</keyword>
<dbReference type="SUPFAM" id="SSF53756">
    <property type="entry name" value="UDP-Glycosyltransferase/glycogen phosphorylase"/>
    <property type="match status" value="1"/>
</dbReference>
<dbReference type="Gene3D" id="3.40.50.2000">
    <property type="entry name" value="Glycogen Phosphorylase B"/>
    <property type="match status" value="2"/>
</dbReference>
<reference evidence="2" key="1">
    <citation type="submission" date="2022-03" db="EMBL/GenBank/DDBJ databases">
        <title>Description of Abyssus ytuae gen. nov., sp. nov., a novel member of the family Flavobacteriaceae isolated from the sediment of Mariana Trench.</title>
        <authorList>
            <person name="Zhang J."/>
            <person name="Xu X."/>
        </authorList>
    </citation>
    <scope>NUCLEOTIDE SEQUENCE</scope>
    <source>
        <strain evidence="2">MT3330</strain>
    </source>
</reference>
<evidence type="ECO:0000259" key="1">
    <source>
        <dbReference type="Pfam" id="PF00534"/>
    </source>
</evidence>
<gene>
    <name evidence="2" type="ORF">MQE35_15225</name>
</gene>
<dbReference type="EMBL" id="CP094358">
    <property type="protein sequence ID" value="UOB17079.1"/>
    <property type="molecule type" value="Genomic_DNA"/>
</dbReference>